<keyword evidence="1" id="KW-0472">Membrane</keyword>
<name>A0A2D6M1Z6_9ARCH</name>
<feature type="transmembrane region" description="Helical" evidence="1">
    <location>
        <begin position="12"/>
        <end position="34"/>
    </location>
</feature>
<reference evidence="3" key="1">
    <citation type="submission" date="2017-09" db="EMBL/GenBank/DDBJ databases">
        <title>The Reconstruction of 2,631 Draft Metagenome-Assembled Genomes from the Global Oceans.</title>
        <authorList>
            <person name="Tully B.J."/>
            <person name="Graham E.D."/>
            <person name="Heidelberg J.F."/>
        </authorList>
    </citation>
    <scope>NUCLEOTIDE SEQUENCE [LARGE SCALE GENOMIC DNA]</scope>
</reference>
<keyword evidence="1" id="KW-1133">Transmembrane helix</keyword>
<evidence type="ECO:0000313" key="2">
    <source>
        <dbReference type="EMBL" id="MAG22437.1"/>
    </source>
</evidence>
<protein>
    <recommendedName>
        <fullName evidence="4">DUF4350 domain-containing protein</fullName>
    </recommendedName>
</protein>
<sequence>MTDIRKMIKDGSHILILVGLLVLLYFILVFTGIAKCSSVPFGCELYWGVMGYATGGPRVLIVYGDSGLGNPIGGCTDEYCSLQDMLANPEFLGVRADTLHIDRVNTGNLRPYHLVIVERARKISTEKLRAFIDYYGTGGRLVWTGDAGTELGQSIVNGQIVTDEYLYLNERQDDTNEHIKLGPWARKQGDLMISFDQLLSLTYRGNFCDISPCKNDKPVYAGSLQPEPSLEHPLIRGMSVELPLWVFDKEDFAIVNTLSGGITTEVLSLDFGTKIVTGTSLDTPPGLRDANFSRSTPMIVTSGVGERVIYYAMPPELYANPKLEGFDKGVYLLPLENMYYGIIKG</sequence>
<organism evidence="2 3">
    <name type="scientific">Candidatus Iainarchaeum sp</name>
    <dbReference type="NCBI Taxonomy" id="3101447"/>
    <lineage>
        <taxon>Archaea</taxon>
        <taxon>Candidatus Iainarchaeota</taxon>
        <taxon>Candidatus Iainarchaeia</taxon>
        <taxon>Candidatus Iainarchaeales</taxon>
        <taxon>Candidatus Iainarchaeaceae</taxon>
        <taxon>Candidatus Iainarchaeum</taxon>
    </lineage>
</organism>
<dbReference type="Proteomes" id="UP000226592">
    <property type="component" value="Unassembled WGS sequence"/>
</dbReference>
<accession>A0A2D6M1Z6</accession>
<gene>
    <name evidence="2" type="ORF">CL943_04010</name>
</gene>
<proteinExistence type="predicted"/>
<evidence type="ECO:0008006" key="4">
    <source>
        <dbReference type="Google" id="ProtNLM"/>
    </source>
</evidence>
<evidence type="ECO:0000256" key="1">
    <source>
        <dbReference type="SAM" id="Phobius"/>
    </source>
</evidence>
<comment type="caution">
    <text evidence="2">The sequence shown here is derived from an EMBL/GenBank/DDBJ whole genome shotgun (WGS) entry which is preliminary data.</text>
</comment>
<evidence type="ECO:0000313" key="3">
    <source>
        <dbReference type="Proteomes" id="UP000226592"/>
    </source>
</evidence>
<dbReference type="AlphaFoldDB" id="A0A2D6M1Z6"/>
<keyword evidence="1" id="KW-0812">Transmembrane</keyword>
<dbReference type="EMBL" id="NZBU01000012">
    <property type="protein sequence ID" value="MAG22437.1"/>
    <property type="molecule type" value="Genomic_DNA"/>
</dbReference>